<evidence type="ECO:0000313" key="1">
    <source>
        <dbReference type="EMBL" id="KAK3336864.1"/>
    </source>
</evidence>
<proteinExistence type="predicted"/>
<keyword evidence="2" id="KW-1185">Reference proteome</keyword>
<reference evidence="1" key="2">
    <citation type="submission" date="2023-06" db="EMBL/GenBank/DDBJ databases">
        <authorList>
            <consortium name="Lawrence Berkeley National Laboratory"/>
            <person name="Haridas S."/>
            <person name="Hensen N."/>
            <person name="Bonometti L."/>
            <person name="Westerberg I."/>
            <person name="Brannstrom I.O."/>
            <person name="Guillou S."/>
            <person name="Cros-Aarteil S."/>
            <person name="Calhoun S."/>
            <person name="Kuo A."/>
            <person name="Mondo S."/>
            <person name="Pangilinan J."/>
            <person name="Riley R."/>
            <person name="Labutti K."/>
            <person name="Andreopoulos B."/>
            <person name="Lipzen A."/>
            <person name="Chen C."/>
            <person name="Yanf M."/>
            <person name="Daum C."/>
            <person name="Ng V."/>
            <person name="Clum A."/>
            <person name="Steindorff A."/>
            <person name="Ohm R."/>
            <person name="Martin F."/>
            <person name="Silar P."/>
            <person name="Natvig D."/>
            <person name="Lalanne C."/>
            <person name="Gautier V."/>
            <person name="Ament-Velasquez S.L."/>
            <person name="Kruys A."/>
            <person name="Hutchinson M.I."/>
            <person name="Powell A.J."/>
            <person name="Barry K."/>
            <person name="Miller A.N."/>
            <person name="Grigoriev I.V."/>
            <person name="Debuchy R."/>
            <person name="Gladieux P."/>
            <person name="Thoren M.H."/>
            <person name="Johannesson H."/>
        </authorList>
    </citation>
    <scope>NUCLEOTIDE SEQUENCE</scope>
    <source>
        <strain evidence="1">SMH4131-1</strain>
    </source>
</reference>
<evidence type="ECO:0000313" key="2">
    <source>
        <dbReference type="Proteomes" id="UP001286456"/>
    </source>
</evidence>
<name>A0AAE0J4Q7_9PEZI</name>
<protein>
    <submittedName>
        <fullName evidence="1">Uncharacterized protein</fullName>
    </submittedName>
</protein>
<sequence>MPLFDASSFLYVLNLIATATKPPSPAYAPHIPGTKYPPLKQAFDPPSANHPTFGRTPSRDRAGAHHSLALGTHIHLVPFTKSSSSDEPDTLNLHPPLQFLNLSLITPSLHYLEFEDVFYVKSDHNLLQHKPQLPSRL</sequence>
<reference evidence="1" key="1">
    <citation type="journal article" date="2023" name="Mol. Phylogenet. Evol.">
        <title>Genome-scale phylogeny and comparative genomics of the fungal order Sordariales.</title>
        <authorList>
            <person name="Hensen N."/>
            <person name="Bonometti L."/>
            <person name="Westerberg I."/>
            <person name="Brannstrom I.O."/>
            <person name="Guillou S."/>
            <person name="Cros-Aarteil S."/>
            <person name="Calhoun S."/>
            <person name="Haridas S."/>
            <person name="Kuo A."/>
            <person name="Mondo S."/>
            <person name="Pangilinan J."/>
            <person name="Riley R."/>
            <person name="LaButti K."/>
            <person name="Andreopoulos B."/>
            <person name="Lipzen A."/>
            <person name="Chen C."/>
            <person name="Yan M."/>
            <person name="Daum C."/>
            <person name="Ng V."/>
            <person name="Clum A."/>
            <person name="Steindorff A."/>
            <person name="Ohm R.A."/>
            <person name="Martin F."/>
            <person name="Silar P."/>
            <person name="Natvig D.O."/>
            <person name="Lalanne C."/>
            <person name="Gautier V."/>
            <person name="Ament-Velasquez S.L."/>
            <person name="Kruys A."/>
            <person name="Hutchinson M.I."/>
            <person name="Powell A.J."/>
            <person name="Barry K."/>
            <person name="Miller A.N."/>
            <person name="Grigoriev I.V."/>
            <person name="Debuchy R."/>
            <person name="Gladieux P."/>
            <person name="Hiltunen Thoren M."/>
            <person name="Johannesson H."/>
        </authorList>
    </citation>
    <scope>NUCLEOTIDE SEQUENCE</scope>
    <source>
        <strain evidence="1">SMH4131-1</strain>
    </source>
</reference>
<organism evidence="1 2">
    <name type="scientific">Cercophora scortea</name>
    <dbReference type="NCBI Taxonomy" id="314031"/>
    <lineage>
        <taxon>Eukaryota</taxon>
        <taxon>Fungi</taxon>
        <taxon>Dikarya</taxon>
        <taxon>Ascomycota</taxon>
        <taxon>Pezizomycotina</taxon>
        <taxon>Sordariomycetes</taxon>
        <taxon>Sordariomycetidae</taxon>
        <taxon>Sordariales</taxon>
        <taxon>Lasiosphaeriaceae</taxon>
        <taxon>Cercophora</taxon>
    </lineage>
</organism>
<comment type="caution">
    <text evidence="1">The sequence shown here is derived from an EMBL/GenBank/DDBJ whole genome shotgun (WGS) entry which is preliminary data.</text>
</comment>
<dbReference type="EMBL" id="JAUEPO010000001">
    <property type="protein sequence ID" value="KAK3336864.1"/>
    <property type="molecule type" value="Genomic_DNA"/>
</dbReference>
<dbReference type="AlphaFoldDB" id="A0AAE0J4Q7"/>
<accession>A0AAE0J4Q7</accession>
<gene>
    <name evidence="1" type="ORF">B0T19DRAFT_53233</name>
</gene>
<dbReference type="Proteomes" id="UP001286456">
    <property type="component" value="Unassembled WGS sequence"/>
</dbReference>